<keyword evidence="2" id="KW-1185">Reference proteome</keyword>
<evidence type="ECO:0000313" key="2">
    <source>
        <dbReference type="Proteomes" id="UP001597493"/>
    </source>
</evidence>
<accession>A0ABW5QSH2</accession>
<sequence>MIFATLANCAQLANAEVLAGSIKRHYPDAYTVLCLIGEIKAYSQSSFFDETVFISVKQNGDEFGPLSPYKAYLVHSLLQSHDEPVIYMDARSRIYAPIDELIDELERKNIVGVPFISEPQDNVEEEIERLRKGTVNAGLLALRPNEHTRKFAAWWLSRVSADYFGPSRHADSEHRWLSLAMDPFGLHLFKHPAYHLSAWNAHEKRRMLRVENDHFFAGGSPLKTACFDEANVRLDRQTDAPGSLAFHQLALRYSEECAAILSGKEPVL</sequence>
<protein>
    <submittedName>
        <fullName evidence="1">Uncharacterized protein</fullName>
    </submittedName>
</protein>
<dbReference type="Proteomes" id="UP001597493">
    <property type="component" value="Unassembled WGS sequence"/>
</dbReference>
<dbReference type="RefSeq" id="WP_379269180.1">
    <property type="nucleotide sequence ID" value="NZ_JBHUGT010000031.1"/>
</dbReference>
<reference evidence="2" key="1">
    <citation type="journal article" date="2019" name="Int. J. Syst. Evol. Microbiol.">
        <title>The Global Catalogue of Microorganisms (GCM) 10K type strain sequencing project: providing services to taxonomists for standard genome sequencing and annotation.</title>
        <authorList>
            <consortium name="The Broad Institute Genomics Platform"/>
            <consortium name="The Broad Institute Genome Sequencing Center for Infectious Disease"/>
            <person name="Wu L."/>
            <person name="Ma J."/>
        </authorList>
    </citation>
    <scope>NUCLEOTIDE SEQUENCE [LARGE SCALE GENOMIC DNA]</scope>
    <source>
        <strain evidence="2">TISTR 1827</strain>
    </source>
</reference>
<dbReference type="EMBL" id="JBHUMY010000001">
    <property type="protein sequence ID" value="MFD2659035.1"/>
    <property type="molecule type" value="Genomic_DNA"/>
</dbReference>
<dbReference type="InterPro" id="IPR029044">
    <property type="entry name" value="Nucleotide-diphossugar_trans"/>
</dbReference>
<dbReference type="SUPFAM" id="SSF53448">
    <property type="entry name" value="Nucleotide-diphospho-sugar transferases"/>
    <property type="match status" value="1"/>
</dbReference>
<name>A0ABW5QSH2_9BACL</name>
<evidence type="ECO:0000313" key="1">
    <source>
        <dbReference type="EMBL" id="MFD2659035.1"/>
    </source>
</evidence>
<organism evidence="1 2">
    <name type="scientific">Paenibacillus thailandensis</name>
    <dbReference type="NCBI Taxonomy" id="393250"/>
    <lineage>
        <taxon>Bacteria</taxon>
        <taxon>Bacillati</taxon>
        <taxon>Bacillota</taxon>
        <taxon>Bacilli</taxon>
        <taxon>Bacillales</taxon>
        <taxon>Paenibacillaceae</taxon>
        <taxon>Paenibacillus</taxon>
    </lineage>
</organism>
<gene>
    <name evidence="1" type="ORF">ACFSW5_02015</name>
</gene>
<proteinExistence type="predicted"/>
<dbReference type="Gene3D" id="3.90.550.10">
    <property type="entry name" value="Spore Coat Polysaccharide Biosynthesis Protein SpsA, Chain A"/>
    <property type="match status" value="1"/>
</dbReference>
<comment type="caution">
    <text evidence="1">The sequence shown here is derived from an EMBL/GenBank/DDBJ whole genome shotgun (WGS) entry which is preliminary data.</text>
</comment>